<evidence type="ECO:0000256" key="10">
    <source>
        <dbReference type="SAM" id="Phobius"/>
    </source>
</evidence>
<dbReference type="AlphaFoldDB" id="A0A830CN07"/>
<dbReference type="Proteomes" id="UP000653305">
    <property type="component" value="Unassembled WGS sequence"/>
</dbReference>
<accession>A0A830CN07</accession>
<evidence type="ECO:0000256" key="2">
    <source>
        <dbReference type="ARBA" id="ARBA00006574"/>
    </source>
</evidence>
<comment type="domain">
    <text evidence="8">The C-terminus contains a calmodulin-binding domain, which binds calmodulin in a calcium-dependent fashion.</text>
</comment>
<evidence type="ECO:0000313" key="11">
    <source>
        <dbReference type="EMBL" id="GFP98738.1"/>
    </source>
</evidence>
<evidence type="ECO:0000256" key="6">
    <source>
        <dbReference type="ARBA" id="ARBA00023136"/>
    </source>
</evidence>
<feature type="region of interest" description="Disordered" evidence="9">
    <location>
        <begin position="442"/>
        <end position="475"/>
    </location>
</feature>
<evidence type="ECO:0000313" key="12">
    <source>
        <dbReference type="Proteomes" id="UP000653305"/>
    </source>
</evidence>
<comment type="caution">
    <text evidence="11">The sequence shown here is derived from an EMBL/GenBank/DDBJ whole genome shotgun (WGS) entry which is preliminary data.</text>
</comment>
<evidence type="ECO:0000256" key="7">
    <source>
        <dbReference type="ARBA" id="ARBA00023265"/>
    </source>
</evidence>
<dbReference type="GO" id="GO:0016020">
    <property type="term" value="C:membrane"/>
    <property type="evidence" value="ECO:0007669"/>
    <property type="project" value="UniProtKB-SubCell"/>
</dbReference>
<dbReference type="OrthoDB" id="1388414at2759"/>
<keyword evidence="5 8" id="KW-1133">Transmembrane helix</keyword>
<feature type="transmembrane region" description="Helical" evidence="10">
    <location>
        <begin position="274"/>
        <end position="293"/>
    </location>
</feature>
<evidence type="ECO:0000256" key="5">
    <source>
        <dbReference type="ARBA" id="ARBA00022989"/>
    </source>
</evidence>
<comment type="similarity">
    <text evidence="2 8">Belongs to the MLO family.</text>
</comment>
<evidence type="ECO:0000256" key="9">
    <source>
        <dbReference type="SAM" id="MobiDB-lite"/>
    </source>
</evidence>
<evidence type="ECO:0000256" key="3">
    <source>
        <dbReference type="ARBA" id="ARBA00022692"/>
    </source>
</evidence>
<keyword evidence="6 8" id="KW-0472">Membrane</keyword>
<feature type="transmembrane region" description="Helical" evidence="10">
    <location>
        <begin position="146"/>
        <end position="167"/>
    </location>
</feature>
<evidence type="ECO:0000256" key="1">
    <source>
        <dbReference type="ARBA" id="ARBA00004141"/>
    </source>
</evidence>
<protein>
    <recommendedName>
        <fullName evidence="8">MLO-like protein</fullName>
    </recommendedName>
</protein>
<dbReference type="PANTHER" id="PTHR31942">
    <property type="entry name" value="MLO-LIKE PROTEIN 1"/>
    <property type="match status" value="1"/>
</dbReference>
<evidence type="ECO:0000256" key="4">
    <source>
        <dbReference type="ARBA" id="ARBA00022821"/>
    </source>
</evidence>
<keyword evidence="3 8" id="KW-0812">Transmembrane</keyword>
<comment type="subcellular location">
    <subcellularLocation>
        <location evidence="1 8">Membrane</location>
        <topology evidence="1 8">Multi-pass membrane protein</topology>
    </subcellularLocation>
</comment>
<feature type="transmembrane region" description="Helical" evidence="10">
    <location>
        <begin position="64"/>
        <end position="82"/>
    </location>
</feature>
<evidence type="ECO:0000256" key="8">
    <source>
        <dbReference type="RuleBase" id="RU280816"/>
    </source>
</evidence>
<keyword evidence="8" id="KW-0112">Calmodulin-binding</keyword>
<feature type="transmembrane region" description="Helical" evidence="10">
    <location>
        <begin position="299"/>
        <end position="317"/>
    </location>
</feature>
<gene>
    <name evidence="8" type="primary">MLO</name>
    <name evidence="11" type="ORF">PHJA_002017700</name>
</gene>
<dbReference type="InterPro" id="IPR004326">
    <property type="entry name" value="Mlo"/>
</dbReference>
<keyword evidence="12" id="KW-1185">Reference proteome</keyword>
<sequence length="475" mass="53154">MSGGGEEEGTSLEYTPTWVVAAVCTVIVAISLAAERLLHYAGKNLKRKNQKPLYEALQKVKEELMLLGFISLLLTVFQARIVKICVPPGIMTHLLPCSLPSEHSSGEEESNASAHNRRLLAEAAAGGFCAAKDKVPLLSLEALHHLHIFIFVLAIVHVTFSVLTIVFGGAKIRQWKHWEDAIAKDNYDSRNALKPQFTHVHQHDFIKTRFSGMGKRSAIMGWLHCFWKQFYGSVTKSDYTALRLGFIMTHCRGNPKFNFHKYMIRALEADFKKVVGISWYLWVFVIIFLLLNINGWHTYFWIAFIPFILLLAVGTKLEHVISQLAHEVAEKHIAIEGELVVQPSDDHFWFHRPHIVLFLIHFILFQNAFEIAFFFWILVQYGFDSCIMGKVIYIVPRLVIGYSAATMGTHFKKSIFDEHVQVGLVGWAQKAKKKGLKAALGGSTEGSSTGGGGSSLGIQLTGNGHKDSTKPPAAV</sequence>
<organism evidence="11 12">
    <name type="scientific">Phtheirospermum japonicum</name>
    <dbReference type="NCBI Taxonomy" id="374723"/>
    <lineage>
        <taxon>Eukaryota</taxon>
        <taxon>Viridiplantae</taxon>
        <taxon>Streptophyta</taxon>
        <taxon>Embryophyta</taxon>
        <taxon>Tracheophyta</taxon>
        <taxon>Spermatophyta</taxon>
        <taxon>Magnoliopsida</taxon>
        <taxon>eudicotyledons</taxon>
        <taxon>Gunneridae</taxon>
        <taxon>Pentapetalae</taxon>
        <taxon>asterids</taxon>
        <taxon>lamiids</taxon>
        <taxon>Lamiales</taxon>
        <taxon>Orobanchaceae</taxon>
        <taxon>Orobanchaceae incertae sedis</taxon>
        <taxon>Phtheirospermum</taxon>
    </lineage>
</organism>
<name>A0A830CN07_9LAMI</name>
<dbReference type="GO" id="GO:0005516">
    <property type="term" value="F:calmodulin binding"/>
    <property type="evidence" value="ECO:0007669"/>
    <property type="project" value="UniProtKB-KW"/>
</dbReference>
<feature type="transmembrane region" description="Helical" evidence="10">
    <location>
        <begin position="18"/>
        <end position="38"/>
    </location>
</feature>
<keyword evidence="4 8" id="KW-0611">Plant defense</keyword>
<comment type="function">
    <text evidence="8">May be involved in modulation of pathogen defense and leaf cell death.</text>
</comment>
<proteinExistence type="inferred from homology"/>
<reference evidence="11" key="1">
    <citation type="submission" date="2020-07" db="EMBL/GenBank/DDBJ databases">
        <title>Ethylene signaling mediates host invasion by parasitic plants.</title>
        <authorList>
            <person name="Yoshida S."/>
        </authorList>
    </citation>
    <scope>NUCLEOTIDE SEQUENCE</scope>
    <source>
        <strain evidence="11">Okayama</strain>
    </source>
</reference>
<feature type="transmembrane region" description="Helical" evidence="10">
    <location>
        <begin position="355"/>
        <end position="379"/>
    </location>
</feature>
<dbReference type="GO" id="GO:0006952">
    <property type="term" value="P:defense response"/>
    <property type="evidence" value="ECO:0007669"/>
    <property type="project" value="UniProtKB-KW"/>
</dbReference>
<dbReference type="PANTHER" id="PTHR31942:SF52">
    <property type="entry name" value="MLO-LIKE PROTEIN 1"/>
    <property type="match status" value="1"/>
</dbReference>
<keyword evidence="7 8" id="KW-0568">Pathogenesis-related protein</keyword>
<dbReference type="EMBL" id="BMAC01000541">
    <property type="protein sequence ID" value="GFP98738.1"/>
    <property type="molecule type" value="Genomic_DNA"/>
</dbReference>
<dbReference type="Pfam" id="PF03094">
    <property type="entry name" value="Mlo"/>
    <property type="match status" value="1"/>
</dbReference>